<protein>
    <submittedName>
        <fullName evidence="1">Uncharacterized protein</fullName>
    </submittedName>
</protein>
<dbReference type="AlphaFoldDB" id="A0A5J6WN63"/>
<keyword evidence="2" id="KW-1185">Reference proteome</keyword>
<dbReference type="EMBL" id="CP044399">
    <property type="protein sequence ID" value="QFI38470.1"/>
    <property type="molecule type" value="Genomic_DNA"/>
</dbReference>
<accession>A0A5J6WN63</accession>
<organism evidence="1 2">
    <name type="scientific">Moritella marina ATCC 15381</name>
    <dbReference type="NCBI Taxonomy" id="1202962"/>
    <lineage>
        <taxon>Bacteria</taxon>
        <taxon>Pseudomonadati</taxon>
        <taxon>Pseudomonadota</taxon>
        <taxon>Gammaproteobacteria</taxon>
        <taxon>Alteromonadales</taxon>
        <taxon>Moritellaceae</taxon>
        <taxon>Moritella</taxon>
    </lineage>
</organism>
<dbReference type="OrthoDB" id="6402052at2"/>
<reference evidence="1 2" key="1">
    <citation type="submission" date="2019-09" db="EMBL/GenBank/DDBJ databases">
        <title>Hybrid Assembly of the complete Genome of the Deep-Sea Bacterium Moritella marina from long Nanopore and Illumina reads.</title>
        <authorList>
            <person name="Magin S."/>
            <person name="Georgoulis A."/>
            <person name="Papadimitriou K."/>
            <person name="Iliakis G."/>
            <person name="Vorgias C.E."/>
        </authorList>
    </citation>
    <scope>NUCLEOTIDE SEQUENCE [LARGE SCALE GENOMIC DNA]</scope>
    <source>
        <strain evidence="1 2">MP-1</strain>
    </source>
</reference>
<dbReference type="Proteomes" id="UP000327424">
    <property type="component" value="Chromosome"/>
</dbReference>
<name>A0A5J6WN63_MORMI</name>
<gene>
    <name evidence="1" type="ORF">FR932_11745</name>
</gene>
<evidence type="ECO:0000313" key="2">
    <source>
        <dbReference type="Proteomes" id="UP000327424"/>
    </source>
</evidence>
<evidence type="ECO:0000313" key="1">
    <source>
        <dbReference type="EMBL" id="QFI38470.1"/>
    </source>
</evidence>
<sequence length="82" mass="9395">MDKFENKRIVERKLTLASNEQQQTEVTIDELTAQIKRMTDYVQQHSQSNTAAVHKTLKATMRYRDSLVASLNRESSATKPIA</sequence>
<proteinExistence type="predicted"/>
<dbReference type="RefSeq" id="WP_019442919.1">
    <property type="nucleotide sequence ID" value="NZ_ALOE01000038.1"/>
</dbReference>
<dbReference type="KEGG" id="mmaa:FR932_11745"/>